<sequence>MPKQMSRQACEAIEDLHAPTLRKKRTELGIKAPLMFSKATLLKLYKQNKGNGNDVSNRASDVTEELMAHLYPILMMKRLISQHWGVHRPRALLKTKGNYCLRL</sequence>
<protein>
    <submittedName>
        <fullName evidence="1">Uncharacterized protein</fullName>
    </submittedName>
</protein>
<reference evidence="1" key="1">
    <citation type="submission" date="2022-03" db="EMBL/GenBank/DDBJ databases">
        <authorList>
            <person name="Martin C."/>
        </authorList>
    </citation>
    <scope>NUCLEOTIDE SEQUENCE</scope>
</reference>
<evidence type="ECO:0000313" key="2">
    <source>
        <dbReference type="Proteomes" id="UP000749559"/>
    </source>
</evidence>
<dbReference type="EMBL" id="CAIIXF020000008">
    <property type="protein sequence ID" value="CAH1791468.1"/>
    <property type="molecule type" value="Genomic_DNA"/>
</dbReference>
<keyword evidence="2" id="KW-1185">Reference proteome</keyword>
<name>A0A8S4PEJ2_OWEFU</name>
<organism evidence="1 2">
    <name type="scientific">Owenia fusiformis</name>
    <name type="common">Polychaete worm</name>
    <dbReference type="NCBI Taxonomy" id="6347"/>
    <lineage>
        <taxon>Eukaryota</taxon>
        <taxon>Metazoa</taxon>
        <taxon>Spiralia</taxon>
        <taxon>Lophotrochozoa</taxon>
        <taxon>Annelida</taxon>
        <taxon>Polychaeta</taxon>
        <taxon>Sedentaria</taxon>
        <taxon>Canalipalpata</taxon>
        <taxon>Sabellida</taxon>
        <taxon>Oweniida</taxon>
        <taxon>Oweniidae</taxon>
        <taxon>Owenia</taxon>
    </lineage>
</organism>
<proteinExistence type="predicted"/>
<comment type="caution">
    <text evidence="1">The sequence shown here is derived from an EMBL/GenBank/DDBJ whole genome shotgun (WGS) entry which is preliminary data.</text>
</comment>
<dbReference type="Proteomes" id="UP000749559">
    <property type="component" value="Unassembled WGS sequence"/>
</dbReference>
<gene>
    <name evidence="1" type="ORF">OFUS_LOCUS16545</name>
</gene>
<dbReference type="AlphaFoldDB" id="A0A8S4PEJ2"/>
<accession>A0A8S4PEJ2</accession>
<evidence type="ECO:0000313" key="1">
    <source>
        <dbReference type="EMBL" id="CAH1791468.1"/>
    </source>
</evidence>